<keyword evidence="1" id="KW-0285">Flavoprotein</keyword>
<protein>
    <recommendedName>
        <fullName evidence="2">NADH:flavin oxidoreductase/NADH oxidase N-terminal domain-containing protein</fullName>
    </recommendedName>
</protein>
<feature type="domain" description="NADH:flavin oxidoreductase/NADH oxidase N-terminal" evidence="2">
    <location>
        <begin position="3"/>
        <end position="335"/>
    </location>
</feature>
<keyword evidence="4" id="KW-1185">Reference proteome</keyword>
<dbReference type="InterPro" id="IPR001155">
    <property type="entry name" value="OxRdtase_FMN_N"/>
</dbReference>
<reference evidence="3" key="1">
    <citation type="submission" date="2022-10" db="EMBL/GenBank/DDBJ databases">
        <title>Determination and structural analysis of whole genome sequence of Sarocladium strictum F4-1.</title>
        <authorList>
            <person name="Hu L."/>
            <person name="Jiang Y."/>
        </authorList>
    </citation>
    <scope>NUCLEOTIDE SEQUENCE</scope>
    <source>
        <strain evidence="3">F4-1</strain>
    </source>
</reference>
<name>A0AA39GI37_SARSR</name>
<accession>A0AA39GI37</accession>
<dbReference type="Pfam" id="PF00724">
    <property type="entry name" value="Oxidored_FMN"/>
    <property type="match status" value="1"/>
</dbReference>
<evidence type="ECO:0000256" key="1">
    <source>
        <dbReference type="ARBA" id="ARBA00022630"/>
    </source>
</evidence>
<sequence length="370" mass="41645">MSKLFQPLEVAGCHLQHRIVMAPLTRFRADENYNPTDMMKEYYDQRASVPGTLLISEGVQISQRQIGLRNVPGIWSRDQIAAWRDITNAVHARGSYIWCQLWAFGRAGDPALRRELGLRHLGPSPVAIAADRPVPEEMSETDIQEIMQDFCVAARNAMEAGFDGVEIQGSGGYLPDQFLQPITNKRTDSWGGSIESRARFAVELVKAVSKEVGSKKVAIRLSPWSDFLGMGMDDPVPTFTYLVEQLRNLHIGFLDLVEARIRGNDDADCGGDNDVSFAVRAWGKETPVLIGGGFNKESAQETVDEKYKDYKVAIIFGRHWTSNPDLPFRMERNIPLVKYDRPTFYTAMQQKGYTDWSFSDDFLAAQQTPK</sequence>
<dbReference type="AlphaFoldDB" id="A0AA39GI37"/>
<gene>
    <name evidence="3" type="ORF">NLU13_4018</name>
</gene>
<comment type="caution">
    <text evidence="3">The sequence shown here is derived from an EMBL/GenBank/DDBJ whole genome shotgun (WGS) entry which is preliminary data.</text>
</comment>
<proteinExistence type="predicted"/>
<dbReference type="Gene3D" id="3.20.20.70">
    <property type="entry name" value="Aldolase class I"/>
    <property type="match status" value="1"/>
</dbReference>
<dbReference type="CDD" id="cd02933">
    <property type="entry name" value="OYE_like_FMN"/>
    <property type="match status" value="1"/>
</dbReference>
<dbReference type="EMBL" id="JAPDFR010000003">
    <property type="protein sequence ID" value="KAK0387773.1"/>
    <property type="molecule type" value="Genomic_DNA"/>
</dbReference>
<dbReference type="InterPro" id="IPR045247">
    <property type="entry name" value="Oye-like"/>
</dbReference>
<evidence type="ECO:0000313" key="3">
    <source>
        <dbReference type="EMBL" id="KAK0387773.1"/>
    </source>
</evidence>
<dbReference type="PANTHER" id="PTHR22893">
    <property type="entry name" value="NADH OXIDOREDUCTASE-RELATED"/>
    <property type="match status" value="1"/>
</dbReference>
<evidence type="ECO:0000313" key="4">
    <source>
        <dbReference type="Proteomes" id="UP001175261"/>
    </source>
</evidence>
<dbReference type="GO" id="GO:0010181">
    <property type="term" value="F:FMN binding"/>
    <property type="evidence" value="ECO:0007669"/>
    <property type="project" value="InterPro"/>
</dbReference>
<dbReference type="SUPFAM" id="SSF51395">
    <property type="entry name" value="FMN-linked oxidoreductases"/>
    <property type="match status" value="1"/>
</dbReference>
<dbReference type="PANTHER" id="PTHR22893:SF91">
    <property type="entry name" value="NADPH DEHYDROGENASE 2-RELATED"/>
    <property type="match status" value="1"/>
</dbReference>
<evidence type="ECO:0000259" key="2">
    <source>
        <dbReference type="Pfam" id="PF00724"/>
    </source>
</evidence>
<dbReference type="Proteomes" id="UP001175261">
    <property type="component" value="Unassembled WGS sequence"/>
</dbReference>
<dbReference type="InterPro" id="IPR013785">
    <property type="entry name" value="Aldolase_TIM"/>
</dbReference>
<dbReference type="FunFam" id="3.20.20.70:FF:000138">
    <property type="entry name" value="NADPH dehydrogenase 1"/>
    <property type="match status" value="1"/>
</dbReference>
<organism evidence="3 4">
    <name type="scientific">Sarocladium strictum</name>
    <name type="common">Black bundle disease fungus</name>
    <name type="synonym">Acremonium strictum</name>
    <dbReference type="NCBI Taxonomy" id="5046"/>
    <lineage>
        <taxon>Eukaryota</taxon>
        <taxon>Fungi</taxon>
        <taxon>Dikarya</taxon>
        <taxon>Ascomycota</taxon>
        <taxon>Pezizomycotina</taxon>
        <taxon>Sordariomycetes</taxon>
        <taxon>Hypocreomycetidae</taxon>
        <taxon>Hypocreales</taxon>
        <taxon>Sarocladiaceae</taxon>
        <taxon>Sarocladium</taxon>
    </lineage>
</organism>
<dbReference type="GO" id="GO:0003959">
    <property type="term" value="F:NADPH dehydrogenase activity"/>
    <property type="evidence" value="ECO:0007669"/>
    <property type="project" value="TreeGrafter"/>
</dbReference>